<feature type="compositionally biased region" description="Low complexity" evidence="1">
    <location>
        <begin position="33"/>
        <end position="67"/>
    </location>
</feature>
<evidence type="ECO:0000313" key="4">
    <source>
        <dbReference type="Proteomes" id="UP001318300"/>
    </source>
</evidence>
<evidence type="ECO:0000256" key="2">
    <source>
        <dbReference type="SAM" id="SignalP"/>
    </source>
</evidence>
<feature type="region of interest" description="Disordered" evidence="1">
    <location>
        <begin position="28"/>
        <end position="71"/>
    </location>
</feature>
<accession>A0ABX0T9V4</accession>
<comment type="caution">
    <text evidence="3">The sequence shown here is derived from an EMBL/GenBank/DDBJ whole genome shotgun (WGS) entry which is preliminary data.</text>
</comment>
<proteinExistence type="predicted"/>
<name>A0ABX0T9V4_9MICO</name>
<organism evidence="3 4">
    <name type="scientific">Curtobacterium salicis</name>
    <dbReference type="NCBI Taxonomy" id="1779862"/>
    <lineage>
        <taxon>Bacteria</taxon>
        <taxon>Bacillati</taxon>
        <taxon>Actinomycetota</taxon>
        <taxon>Actinomycetes</taxon>
        <taxon>Micrococcales</taxon>
        <taxon>Microbacteriaceae</taxon>
        <taxon>Curtobacterium</taxon>
    </lineage>
</organism>
<keyword evidence="2" id="KW-0732">Signal</keyword>
<gene>
    <name evidence="3" type="ORF">E9228_002310</name>
</gene>
<dbReference type="PROSITE" id="PS51257">
    <property type="entry name" value="PROKAR_LIPOPROTEIN"/>
    <property type="match status" value="1"/>
</dbReference>
<feature type="signal peptide" evidence="2">
    <location>
        <begin position="1"/>
        <end position="23"/>
    </location>
</feature>
<dbReference type="EMBL" id="JAAOYO010000003">
    <property type="protein sequence ID" value="NII41663.1"/>
    <property type="molecule type" value="Genomic_DNA"/>
</dbReference>
<evidence type="ECO:0000313" key="3">
    <source>
        <dbReference type="EMBL" id="NII41663.1"/>
    </source>
</evidence>
<protein>
    <recommendedName>
        <fullName evidence="5">DUF3558 domain-containing protein</fullName>
    </recommendedName>
</protein>
<sequence>MRRSTTFAVTAALAVGLALTGCAQDGASVADRTPSATDAVATSAPAAPADPTDTATPAPTPTSTAAAEGSVPSTCTDLITAGKWDDSFAAAPLNDPSVVGDPITIPKGGFTDALQPDGKRLYCVWKDPRTDISYLSIQVDAVDAAAATGVLDALSGYDCVDADQGRSCQKTSQDQQYPVTDGDTYFTGGGIGIRIQQANIPTDGLLDDVVAHVF</sequence>
<dbReference type="RefSeq" id="WP_166780678.1">
    <property type="nucleotide sequence ID" value="NZ_JAAOYO010000003.1"/>
</dbReference>
<dbReference type="Proteomes" id="UP001318300">
    <property type="component" value="Unassembled WGS sequence"/>
</dbReference>
<evidence type="ECO:0000256" key="1">
    <source>
        <dbReference type="SAM" id="MobiDB-lite"/>
    </source>
</evidence>
<feature type="chain" id="PRO_5047229426" description="DUF3558 domain-containing protein" evidence="2">
    <location>
        <begin position="24"/>
        <end position="214"/>
    </location>
</feature>
<evidence type="ECO:0008006" key="5">
    <source>
        <dbReference type="Google" id="ProtNLM"/>
    </source>
</evidence>
<keyword evidence="4" id="KW-1185">Reference proteome</keyword>
<reference evidence="3 4" key="1">
    <citation type="submission" date="2020-03" db="EMBL/GenBank/DDBJ databases">
        <title>Above-ground endophytic microbial communities from plants in different locations in the United States.</title>
        <authorList>
            <person name="Frank C."/>
        </authorList>
    </citation>
    <scope>NUCLEOTIDE SEQUENCE [LARGE SCALE GENOMIC DNA]</scope>
    <source>
        <strain evidence="3 4">WW7</strain>
    </source>
</reference>